<reference evidence="3 4" key="1">
    <citation type="submission" date="2019-09" db="EMBL/GenBank/DDBJ databases">
        <authorList>
            <person name="Brejova B."/>
        </authorList>
    </citation>
    <scope>NUCLEOTIDE SEQUENCE [LARGE SCALE GENOMIC DNA]</scope>
</reference>
<dbReference type="GeneID" id="43583923"/>
<keyword evidence="2" id="KW-1133">Transmembrane helix</keyword>
<dbReference type="RefSeq" id="XP_031855714.1">
    <property type="nucleotide sequence ID" value="XM_031999823.1"/>
</dbReference>
<dbReference type="GO" id="GO:0031267">
    <property type="term" value="F:small GTPase binding"/>
    <property type="evidence" value="ECO:0007669"/>
    <property type="project" value="InterPro"/>
</dbReference>
<dbReference type="GO" id="GO:0016192">
    <property type="term" value="P:vesicle-mediated transport"/>
    <property type="evidence" value="ECO:0007669"/>
    <property type="project" value="InterPro"/>
</dbReference>
<keyword evidence="2" id="KW-0812">Transmembrane</keyword>
<feature type="transmembrane region" description="Helical" evidence="2">
    <location>
        <begin position="96"/>
        <end position="118"/>
    </location>
</feature>
<proteinExistence type="predicted"/>
<dbReference type="Proteomes" id="UP000398389">
    <property type="component" value="Unassembled WGS sequence"/>
</dbReference>
<dbReference type="AlphaFoldDB" id="A0A5E8BXY0"/>
<keyword evidence="2" id="KW-0472">Membrane</keyword>
<feature type="transmembrane region" description="Helical" evidence="2">
    <location>
        <begin position="175"/>
        <end position="192"/>
    </location>
</feature>
<evidence type="ECO:0000313" key="3">
    <source>
        <dbReference type="EMBL" id="VVT56499.1"/>
    </source>
</evidence>
<accession>A0A5E8BXY0</accession>
<organism evidence="3 4">
    <name type="scientific">Magnusiomyces paraingens</name>
    <dbReference type="NCBI Taxonomy" id="2606893"/>
    <lineage>
        <taxon>Eukaryota</taxon>
        <taxon>Fungi</taxon>
        <taxon>Dikarya</taxon>
        <taxon>Ascomycota</taxon>
        <taxon>Saccharomycotina</taxon>
        <taxon>Dipodascomycetes</taxon>
        <taxon>Dipodascales</taxon>
        <taxon>Dipodascaceae</taxon>
        <taxon>Magnusiomyces</taxon>
    </lineage>
</organism>
<feature type="region of interest" description="Disordered" evidence="1">
    <location>
        <begin position="1"/>
        <end position="26"/>
    </location>
</feature>
<feature type="transmembrane region" description="Helical" evidence="2">
    <location>
        <begin position="245"/>
        <end position="266"/>
    </location>
</feature>
<sequence>MSVIPDTEPLWVEPPPQTPQQQTAQPQYIQPQAPVAQNGSHSIFSLKYYAQYFNVDTADVLQRSVLALNPFTTRQVFLFHTQDNPDPLLPDLYGPFWITSSVIFALFFASSVTGVIISKLVQHTNYEYRFDLLTGAASMLYSYTFLWPIGLWAAAHYLGLLTTQPNATITSFVSLYGYSNIIWIPVAILAVAPLDGLLPKFTDLFRWFIVLLGCAFSSIFLARNLRALFIPDSTAAVAIDRKPGAILLGLSLLVHGGISVAVKFLFFASHTTKTPAEQI</sequence>
<dbReference type="InterPro" id="IPR039765">
    <property type="entry name" value="Yip5/YIPF1/YIPF2"/>
</dbReference>
<feature type="transmembrane region" description="Helical" evidence="2">
    <location>
        <begin position="130"/>
        <end position="155"/>
    </location>
</feature>
<dbReference type="EMBL" id="CABVLU010000004">
    <property type="protein sequence ID" value="VVT56499.1"/>
    <property type="molecule type" value="Genomic_DNA"/>
</dbReference>
<feature type="transmembrane region" description="Helical" evidence="2">
    <location>
        <begin position="204"/>
        <end position="225"/>
    </location>
</feature>
<name>A0A5E8BXY0_9ASCO</name>
<dbReference type="PANTHER" id="PTHR12822:SF2">
    <property type="entry name" value="PROTEIN YIPF"/>
    <property type="match status" value="1"/>
</dbReference>
<dbReference type="PANTHER" id="PTHR12822">
    <property type="entry name" value="PROTEIN YIPF"/>
    <property type="match status" value="1"/>
</dbReference>
<dbReference type="OrthoDB" id="10256463at2759"/>
<evidence type="ECO:0000256" key="2">
    <source>
        <dbReference type="SAM" id="Phobius"/>
    </source>
</evidence>
<dbReference type="GO" id="GO:0005794">
    <property type="term" value="C:Golgi apparatus"/>
    <property type="evidence" value="ECO:0007669"/>
    <property type="project" value="InterPro"/>
</dbReference>
<gene>
    <name evidence="3" type="ORF">SAPINGB_P005108</name>
</gene>
<keyword evidence="4" id="KW-1185">Reference proteome</keyword>
<evidence type="ECO:0000313" key="4">
    <source>
        <dbReference type="Proteomes" id="UP000398389"/>
    </source>
</evidence>
<protein>
    <submittedName>
        <fullName evidence="3">Uncharacterized protein</fullName>
    </submittedName>
</protein>
<evidence type="ECO:0000256" key="1">
    <source>
        <dbReference type="SAM" id="MobiDB-lite"/>
    </source>
</evidence>